<dbReference type="GO" id="GO:0003700">
    <property type="term" value="F:DNA-binding transcription factor activity"/>
    <property type="evidence" value="ECO:0007669"/>
    <property type="project" value="InterPro"/>
</dbReference>
<keyword evidence="3" id="KW-0804">Transcription</keyword>
<dbReference type="Pfam" id="PF14215">
    <property type="entry name" value="bHLH-MYC_N"/>
    <property type="match status" value="1"/>
</dbReference>
<dbReference type="GO" id="GO:0005634">
    <property type="term" value="C:nucleus"/>
    <property type="evidence" value="ECO:0007669"/>
    <property type="project" value="UniProtKB-SubCell"/>
</dbReference>
<evidence type="ECO:0000313" key="6">
    <source>
        <dbReference type="EMBL" id="KAF7845457.1"/>
    </source>
</evidence>
<evidence type="ECO:0000313" key="7">
    <source>
        <dbReference type="Proteomes" id="UP000634136"/>
    </source>
</evidence>
<evidence type="ECO:0000256" key="4">
    <source>
        <dbReference type="ARBA" id="ARBA00023242"/>
    </source>
</evidence>
<dbReference type="Pfam" id="PF23176">
    <property type="entry name" value="bHLH_LHW"/>
    <property type="match status" value="1"/>
</dbReference>
<dbReference type="Proteomes" id="UP000634136">
    <property type="component" value="Unassembled WGS sequence"/>
</dbReference>
<sequence length="657" mass="73681">METMSIKQLLKSLCHYTQWNYVVFWKLNHYLPMSLSWEDGYCNYQKENEAVESMHCDITFEDSNDLFSSSIESNGASEAFSLRLLMTEMSNLKYSLGEGIVGKIALKGEHCWVFSEDIFTSNFNTDLISECPYEWLLQFSSGIKAVLLVPVLPHGVLQFGSFQAVAKDMEFVTNVKEKFSSLYCKLASDTLSSSDIAIQSSSFSAPTDRLMDNLDESSSISNNKLKAKLSGNTSLDINGSTRLYPMVPSCIQDECHTYGKVQLESLKKEKSENISPYIGVLSDPRHIGPVDMILNQMENRICSYSIKDMTEQQFGSAGTGHKNCQDVDSLFEFSLDSELYRALGPDASGQTAESLKEGDAEYLLDAVVRSLDTSFSITNGVMPHITLPREYTALIPPQSRSEESTLIVDYSEPENHLTPTFMVEGRDDFSNLVSSTSSDGNSSILIDETQQKVNGNTQPDIRHKLSCIGKKRGRVGNTEKPRPRDRQLIMDRMKELRELIPDGARCSIDNLLDRTVKHMLYLQNITKQAEKLKQCLLQEVPDCKKQKINGSHAGRTCAFDLESEHQVCPLIVEDLGCSGNLLIEMICSEAALFLEIVSVIQRMELTIMKGVLESRSSTYWASFIVEVPRGFHRMDILCPLLHLLQLRTNPNSASNTS</sequence>
<evidence type="ECO:0000256" key="3">
    <source>
        <dbReference type="ARBA" id="ARBA00023163"/>
    </source>
</evidence>
<dbReference type="OrthoDB" id="778365at2759"/>
<dbReference type="PANTHER" id="PTHR46196:SF3">
    <property type="entry name" value="TRANSCRIPTION FACTOR LHW-LIKE ISOFORM X1"/>
    <property type="match status" value="1"/>
</dbReference>
<proteinExistence type="predicted"/>
<keyword evidence="7" id="KW-1185">Reference proteome</keyword>
<dbReference type="InterPro" id="IPR025610">
    <property type="entry name" value="MYC/MYB_N"/>
</dbReference>
<dbReference type="InterPro" id="IPR011598">
    <property type="entry name" value="bHLH_dom"/>
</dbReference>
<dbReference type="PROSITE" id="PS50888">
    <property type="entry name" value="BHLH"/>
    <property type="match status" value="1"/>
</dbReference>
<keyword evidence="2" id="KW-0805">Transcription regulation</keyword>
<evidence type="ECO:0000256" key="2">
    <source>
        <dbReference type="ARBA" id="ARBA00023015"/>
    </source>
</evidence>
<accession>A0A834XHY3</accession>
<dbReference type="PANTHER" id="PTHR46196">
    <property type="entry name" value="TRANSCRIPTION FACTOR BHLH155-LIKE ISOFORM X1-RELATED"/>
    <property type="match status" value="1"/>
</dbReference>
<feature type="domain" description="BHLH" evidence="5">
    <location>
        <begin position="473"/>
        <end position="522"/>
    </location>
</feature>
<evidence type="ECO:0000256" key="1">
    <source>
        <dbReference type="ARBA" id="ARBA00004123"/>
    </source>
</evidence>
<dbReference type="GO" id="GO:0046983">
    <property type="term" value="F:protein dimerization activity"/>
    <property type="evidence" value="ECO:0007669"/>
    <property type="project" value="InterPro"/>
</dbReference>
<evidence type="ECO:0000259" key="5">
    <source>
        <dbReference type="PROSITE" id="PS50888"/>
    </source>
</evidence>
<dbReference type="EMBL" id="JAAIUW010000001">
    <property type="protein sequence ID" value="KAF7845457.1"/>
    <property type="molecule type" value="Genomic_DNA"/>
</dbReference>
<protein>
    <submittedName>
        <fullName evidence="6">Transcription factor EMB1444-like isoform X1</fullName>
    </submittedName>
</protein>
<reference evidence="6" key="1">
    <citation type="submission" date="2020-09" db="EMBL/GenBank/DDBJ databases">
        <title>Genome-Enabled Discovery of Anthraquinone Biosynthesis in Senna tora.</title>
        <authorList>
            <person name="Kang S.-H."/>
            <person name="Pandey R.P."/>
            <person name="Lee C.-M."/>
            <person name="Sim J.-S."/>
            <person name="Jeong J.-T."/>
            <person name="Choi B.-S."/>
            <person name="Jung M."/>
            <person name="Ginzburg D."/>
            <person name="Zhao K."/>
            <person name="Won S.Y."/>
            <person name="Oh T.-J."/>
            <person name="Yu Y."/>
            <person name="Kim N.-H."/>
            <person name="Lee O.R."/>
            <person name="Lee T.-H."/>
            <person name="Bashyal P."/>
            <person name="Kim T.-S."/>
            <person name="Lee W.-H."/>
            <person name="Kawkins C."/>
            <person name="Kim C.-K."/>
            <person name="Kim J.S."/>
            <person name="Ahn B.O."/>
            <person name="Rhee S.Y."/>
            <person name="Sohng J.K."/>
        </authorList>
    </citation>
    <scope>NUCLEOTIDE SEQUENCE</scope>
    <source>
        <tissue evidence="6">Leaf</tissue>
    </source>
</reference>
<comment type="caution">
    <text evidence="6">The sequence shown here is derived from an EMBL/GenBank/DDBJ whole genome shotgun (WGS) entry which is preliminary data.</text>
</comment>
<organism evidence="6 7">
    <name type="scientific">Senna tora</name>
    <dbReference type="NCBI Taxonomy" id="362788"/>
    <lineage>
        <taxon>Eukaryota</taxon>
        <taxon>Viridiplantae</taxon>
        <taxon>Streptophyta</taxon>
        <taxon>Embryophyta</taxon>
        <taxon>Tracheophyta</taxon>
        <taxon>Spermatophyta</taxon>
        <taxon>Magnoliopsida</taxon>
        <taxon>eudicotyledons</taxon>
        <taxon>Gunneridae</taxon>
        <taxon>Pentapetalae</taxon>
        <taxon>rosids</taxon>
        <taxon>fabids</taxon>
        <taxon>Fabales</taxon>
        <taxon>Fabaceae</taxon>
        <taxon>Caesalpinioideae</taxon>
        <taxon>Cassia clade</taxon>
        <taxon>Senna</taxon>
    </lineage>
</organism>
<gene>
    <name evidence="6" type="ORF">G2W53_002362</name>
</gene>
<keyword evidence="4" id="KW-0539">Nucleus</keyword>
<dbReference type="AlphaFoldDB" id="A0A834XHY3"/>
<name>A0A834XHY3_9FABA</name>
<dbReference type="InterPro" id="IPR043561">
    <property type="entry name" value="LHW-like"/>
</dbReference>
<comment type="subcellular location">
    <subcellularLocation>
        <location evidence="1">Nucleus</location>
    </subcellularLocation>
</comment>